<feature type="repeat" description="TPR" evidence="3">
    <location>
        <begin position="206"/>
        <end position="239"/>
    </location>
</feature>
<comment type="caution">
    <text evidence="5">The sequence shown here is derived from an EMBL/GenBank/DDBJ whole genome shotgun (WGS) entry which is preliminary data.</text>
</comment>
<dbReference type="InterPro" id="IPR011990">
    <property type="entry name" value="TPR-like_helical_dom_sf"/>
</dbReference>
<evidence type="ECO:0000313" key="5">
    <source>
        <dbReference type="EMBL" id="KKT60274.1"/>
    </source>
</evidence>
<dbReference type="SMART" id="SM00028">
    <property type="entry name" value="TPR"/>
    <property type="match status" value="3"/>
</dbReference>
<dbReference type="InterPro" id="IPR019734">
    <property type="entry name" value="TPR_rpt"/>
</dbReference>
<dbReference type="PANTHER" id="PTHR44227">
    <property type="match status" value="1"/>
</dbReference>
<keyword evidence="4" id="KW-1133">Transmembrane helix</keyword>
<proteinExistence type="predicted"/>
<dbReference type="EMBL" id="LCIR01000002">
    <property type="protein sequence ID" value="KKT60274.1"/>
    <property type="molecule type" value="Genomic_DNA"/>
</dbReference>
<reference evidence="5 6" key="1">
    <citation type="journal article" date="2015" name="Nature">
        <title>rRNA introns, odd ribosomes, and small enigmatic genomes across a large radiation of phyla.</title>
        <authorList>
            <person name="Brown C.T."/>
            <person name="Hug L.A."/>
            <person name="Thomas B.C."/>
            <person name="Sharon I."/>
            <person name="Castelle C.J."/>
            <person name="Singh A."/>
            <person name="Wilkins M.J."/>
            <person name="Williams K.H."/>
            <person name="Banfield J.F."/>
        </authorList>
    </citation>
    <scope>NUCLEOTIDE SEQUENCE [LARGE SCALE GENOMIC DNA]</scope>
</reference>
<keyword evidence="4" id="KW-0472">Membrane</keyword>
<dbReference type="Pfam" id="PF07719">
    <property type="entry name" value="TPR_2"/>
    <property type="match status" value="1"/>
</dbReference>
<dbReference type="Gene3D" id="1.25.40.10">
    <property type="entry name" value="Tetratricopeptide repeat domain"/>
    <property type="match status" value="1"/>
</dbReference>
<evidence type="ECO:0000256" key="1">
    <source>
        <dbReference type="ARBA" id="ARBA00022737"/>
    </source>
</evidence>
<name>A0A0G1LK50_9BACT</name>
<dbReference type="SUPFAM" id="SSF48452">
    <property type="entry name" value="TPR-like"/>
    <property type="match status" value="1"/>
</dbReference>
<sequence length="250" mass="27893">MPKTYLIALVILILILIAAGAAGFFIWRNLPVRQASNLAVPPPSAEVGVDGPQTPSVEEGGGELEILANQALDRKIPAGDAAKTKELKDLSLQLKSEPNYLQGWLQLGILRKFLEDYEGASLAWQYASAIRPADYVAFNNLGDLYHFYLKDFAKAEKYIKQAISVKPDFIPGYKNLFDLYALSYTEKSSQAVPILLEGIQKNQSDYYLKVVLASYYKDQGDKPNARKYYEEALKLNPPNKAAIEEELNNI</sequence>
<keyword evidence="4" id="KW-0812">Transmembrane</keyword>
<organism evidence="5 6">
    <name type="scientific">Candidatus Giovannonibacteria bacterium GW2011_GWA1_44_25</name>
    <dbReference type="NCBI Taxonomy" id="1618645"/>
    <lineage>
        <taxon>Bacteria</taxon>
        <taxon>Candidatus Giovannoniibacteriota</taxon>
    </lineage>
</organism>
<evidence type="ECO:0000313" key="6">
    <source>
        <dbReference type="Proteomes" id="UP000034087"/>
    </source>
</evidence>
<dbReference type="Pfam" id="PF13181">
    <property type="entry name" value="TPR_8"/>
    <property type="match status" value="1"/>
</dbReference>
<dbReference type="InterPro" id="IPR052346">
    <property type="entry name" value="O-mannosyl-transferase_TMTC"/>
</dbReference>
<keyword evidence="2 3" id="KW-0802">TPR repeat</keyword>
<dbReference type="InterPro" id="IPR013105">
    <property type="entry name" value="TPR_2"/>
</dbReference>
<keyword evidence="1" id="KW-0677">Repeat</keyword>
<accession>A0A0G1LK50</accession>
<evidence type="ECO:0000256" key="4">
    <source>
        <dbReference type="SAM" id="Phobius"/>
    </source>
</evidence>
<evidence type="ECO:0000256" key="3">
    <source>
        <dbReference type="PROSITE-ProRule" id="PRU00339"/>
    </source>
</evidence>
<gene>
    <name evidence="5" type="ORF">UW53_C0002G0026</name>
</gene>
<feature type="transmembrane region" description="Helical" evidence="4">
    <location>
        <begin position="6"/>
        <end position="27"/>
    </location>
</feature>
<dbReference type="Proteomes" id="UP000034087">
    <property type="component" value="Unassembled WGS sequence"/>
</dbReference>
<dbReference type="PROSITE" id="PS50005">
    <property type="entry name" value="TPR"/>
    <property type="match status" value="1"/>
</dbReference>
<evidence type="ECO:0000256" key="2">
    <source>
        <dbReference type="ARBA" id="ARBA00022803"/>
    </source>
</evidence>
<dbReference type="AlphaFoldDB" id="A0A0G1LK50"/>
<protein>
    <submittedName>
        <fullName evidence="5">Uncharacterized protein</fullName>
    </submittedName>
</protein>
<dbReference type="PANTHER" id="PTHR44227:SF3">
    <property type="entry name" value="PROTEIN O-MANNOSYL-TRANSFERASE TMTC4"/>
    <property type="match status" value="1"/>
</dbReference>